<dbReference type="AlphaFoldDB" id="I0IBM5"/>
<dbReference type="HOGENOM" id="CLU_093119_1_0_0"/>
<dbReference type="EC" id="2.3.1.-" evidence="2"/>
<sequence>MLPAQAQAPAAGPGLRVRHTAVRDFPRIREICHACYPAAKPWSPGTLMQHLEIFARGQLVVVDAATDRVVGSASSLVVHWSDYGTGHTWNQITGDGTFRTHDSTGTTLYGADVIVDPAAQGRGVGKLLYAARRQVAADLNLSRIRAMARLQGYHLVADRMTPAEYAAGIAEGRWTDPTVSFQVKQGFRLLKVASGYMSDDDRSQGHAVVIEWLNPAYDAQLG</sequence>
<dbReference type="eggNOG" id="COG0388">
    <property type="taxonomic scope" value="Bacteria"/>
</dbReference>
<keyword evidence="3" id="KW-1185">Reference proteome</keyword>
<dbReference type="CDD" id="cd04301">
    <property type="entry name" value="NAT_SF"/>
    <property type="match status" value="1"/>
</dbReference>
<gene>
    <name evidence="2" type="ordered locus">PSMK_05040</name>
</gene>
<dbReference type="STRING" id="1142394.PSMK_05040"/>
<keyword evidence="2" id="KW-0012">Acyltransferase</keyword>
<dbReference type="Pfam" id="PF00583">
    <property type="entry name" value="Acetyltransf_1"/>
    <property type="match status" value="1"/>
</dbReference>
<evidence type="ECO:0000313" key="2">
    <source>
        <dbReference type="EMBL" id="BAM02663.1"/>
    </source>
</evidence>
<organism evidence="2 3">
    <name type="scientific">Phycisphaera mikurensis (strain NBRC 102666 / KCTC 22515 / FYK2301M01)</name>
    <dbReference type="NCBI Taxonomy" id="1142394"/>
    <lineage>
        <taxon>Bacteria</taxon>
        <taxon>Pseudomonadati</taxon>
        <taxon>Planctomycetota</taxon>
        <taxon>Phycisphaerae</taxon>
        <taxon>Phycisphaerales</taxon>
        <taxon>Phycisphaeraceae</taxon>
        <taxon>Phycisphaera</taxon>
    </lineage>
</organism>
<dbReference type="EMBL" id="AP012338">
    <property type="protein sequence ID" value="BAM02663.1"/>
    <property type="molecule type" value="Genomic_DNA"/>
</dbReference>
<evidence type="ECO:0000313" key="3">
    <source>
        <dbReference type="Proteomes" id="UP000007881"/>
    </source>
</evidence>
<dbReference type="InterPro" id="IPR016181">
    <property type="entry name" value="Acyl_CoA_acyltransferase"/>
</dbReference>
<proteinExistence type="predicted"/>
<dbReference type="SUPFAM" id="SSF55729">
    <property type="entry name" value="Acyl-CoA N-acyltransferases (Nat)"/>
    <property type="match status" value="1"/>
</dbReference>
<feature type="domain" description="N-acetyltransferase" evidence="1">
    <location>
        <begin position="15"/>
        <end position="215"/>
    </location>
</feature>
<dbReference type="PROSITE" id="PS51186">
    <property type="entry name" value="GNAT"/>
    <property type="match status" value="1"/>
</dbReference>
<dbReference type="Proteomes" id="UP000007881">
    <property type="component" value="Chromosome"/>
</dbReference>
<dbReference type="KEGG" id="phm:PSMK_05040"/>
<keyword evidence="2" id="KW-0808">Transferase</keyword>
<dbReference type="GO" id="GO:0016747">
    <property type="term" value="F:acyltransferase activity, transferring groups other than amino-acyl groups"/>
    <property type="evidence" value="ECO:0007669"/>
    <property type="project" value="InterPro"/>
</dbReference>
<name>I0IBM5_PHYMF</name>
<protein>
    <submittedName>
        <fullName evidence="2">Putative acetyltransferase</fullName>
        <ecNumber evidence="2">2.3.1.-</ecNumber>
    </submittedName>
</protein>
<evidence type="ECO:0000259" key="1">
    <source>
        <dbReference type="PROSITE" id="PS51186"/>
    </source>
</evidence>
<dbReference type="Gene3D" id="3.40.630.30">
    <property type="match status" value="1"/>
</dbReference>
<dbReference type="RefSeq" id="WP_014435883.1">
    <property type="nucleotide sequence ID" value="NC_017080.1"/>
</dbReference>
<reference evidence="2 3" key="1">
    <citation type="submission" date="2012-02" db="EMBL/GenBank/DDBJ databases">
        <title>Complete genome sequence of Phycisphaera mikurensis NBRC 102666.</title>
        <authorList>
            <person name="Ankai A."/>
            <person name="Hosoyama A."/>
            <person name="Terui Y."/>
            <person name="Sekine M."/>
            <person name="Fukai R."/>
            <person name="Kato Y."/>
            <person name="Nakamura S."/>
            <person name="Yamada-Narita S."/>
            <person name="Kawakoshi A."/>
            <person name="Fukunaga Y."/>
            <person name="Yamazaki S."/>
            <person name="Fujita N."/>
        </authorList>
    </citation>
    <scope>NUCLEOTIDE SEQUENCE [LARGE SCALE GENOMIC DNA]</scope>
    <source>
        <strain evidence="3">NBRC 102666 / KCTC 22515 / FYK2301M01</strain>
    </source>
</reference>
<dbReference type="InterPro" id="IPR000182">
    <property type="entry name" value="GNAT_dom"/>
</dbReference>
<accession>I0IBM5</accession>